<dbReference type="InterPro" id="IPR013083">
    <property type="entry name" value="Znf_RING/FYVE/PHD"/>
</dbReference>
<accession>A0A177DJ11</accession>
<dbReference type="Gene3D" id="3.30.40.10">
    <property type="entry name" value="Zinc/RING finger domain, C3HC4 (zinc finger)"/>
    <property type="match status" value="1"/>
</dbReference>
<dbReference type="GO" id="GO:0016567">
    <property type="term" value="P:protein ubiquitination"/>
    <property type="evidence" value="ECO:0007669"/>
    <property type="project" value="InterPro"/>
</dbReference>
<dbReference type="PROSITE" id="PS00518">
    <property type="entry name" value="ZF_RING_1"/>
    <property type="match status" value="1"/>
</dbReference>
<dbReference type="AlphaFoldDB" id="A0A177DJ11"/>
<evidence type="ECO:0000313" key="14">
    <source>
        <dbReference type="Proteomes" id="UP000077248"/>
    </source>
</evidence>
<dbReference type="InterPro" id="IPR002867">
    <property type="entry name" value="IBR_dom"/>
</dbReference>
<organism evidence="13 14">
    <name type="scientific">Alternaria alternata</name>
    <name type="common">Alternaria rot fungus</name>
    <name type="synonym">Torula alternata</name>
    <dbReference type="NCBI Taxonomy" id="5599"/>
    <lineage>
        <taxon>Eukaryota</taxon>
        <taxon>Fungi</taxon>
        <taxon>Dikarya</taxon>
        <taxon>Ascomycota</taxon>
        <taxon>Pezizomycotina</taxon>
        <taxon>Dothideomycetes</taxon>
        <taxon>Pleosporomycetidae</taxon>
        <taxon>Pleosporales</taxon>
        <taxon>Pleosporineae</taxon>
        <taxon>Pleosporaceae</taxon>
        <taxon>Alternaria</taxon>
        <taxon>Alternaria sect. Alternaria</taxon>
        <taxon>Alternaria alternata complex</taxon>
    </lineage>
</organism>
<feature type="compositionally biased region" description="Polar residues" evidence="10">
    <location>
        <begin position="30"/>
        <end position="41"/>
    </location>
</feature>
<evidence type="ECO:0000256" key="2">
    <source>
        <dbReference type="ARBA" id="ARBA00012251"/>
    </source>
</evidence>
<feature type="domain" description="RING-type" evidence="11">
    <location>
        <begin position="273"/>
        <end position="320"/>
    </location>
</feature>
<evidence type="ECO:0000256" key="6">
    <source>
        <dbReference type="ARBA" id="ARBA00022771"/>
    </source>
</evidence>
<sequence>MAPSTRLRSRPERRINYADTSEAELEAGTQVPSQPVASTQKRGSKHALRVYNIHASSGSPDASLIVAPKRAARIKAGAVVKPKTGPKARKKAPIPQKKERPSKQECSICATQKTTTRSFKAPRDACEHLQSICNLCVAKMLKTKVAERQLGEAELSCPFPECGHLLDYTALQAIVSKAAFEDYDKAVTKHALSMGESYVSCLSTACGLHFSTQDCENNKHGKQLVACPYCDYEICLKCNRPWKSHGKGSCDQAKKAEEELCVNAVRKMGAKPCPNCGVNIQKNGGCDHVTCGKCHHDFCWVCLAGYTNNIRHRDDCPHARVYVAAEPGNWAQDNLTDAQINNLIAQAAARLDDPTHTPVAAPAPALQQPPVPALPAIPPFAGIIVGGFLDVVRRARDGGGENAG</sequence>
<dbReference type="OMA" id="MGAKPCP"/>
<keyword evidence="4" id="KW-0479">Metal-binding</keyword>
<dbReference type="InterPro" id="IPR031127">
    <property type="entry name" value="E3_UB_ligase_RBR"/>
</dbReference>
<dbReference type="SUPFAM" id="SSF57850">
    <property type="entry name" value="RING/U-box"/>
    <property type="match status" value="2"/>
</dbReference>
<dbReference type="PROSITE" id="PS51873">
    <property type="entry name" value="TRIAD"/>
    <property type="match status" value="1"/>
</dbReference>
<evidence type="ECO:0000256" key="7">
    <source>
        <dbReference type="ARBA" id="ARBA00022786"/>
    </source>
</evidence>
<evidence type="ECO:0000259" key="11">
    <source>
        <dbReference type="PROSITE" id="PS50089"/>
    </source>
</evidence>
<dbReference type="KEGG" id="aalt:CC77DRAFT_134642"/>
<dbReference type="RefSeq" id="XP_018385106.1">
    <property type="nucleotide sequence ID" value="XM_018530198.1"/>
</dbReference>
<evidence type="ECO:0000256" key="4">
    <source>
        <dbReference type="ARBA" id="ARBA00022723"/>
    </source>
</evidence>
<proteinExistence type="predicted"/>
<evidence type="ECO:0000256" key="3">
    <source>
        <dbReference type="ARBA" id="ARBA00022679"/>
    </source>
</evidence>
<dbReference type="Pfam" id="PF22191">
    <property type="entry name" value="IBR_1"/>
    <property type="match status" value="1"/>
</dbReference>
<protein>
    <recommendedName>
        <fullName evidence="2">RBR-type E3 ubiquitin transferase</fullName>
        <ecNumber evidence="2">2.3.2.31</ecNumber>
    </recommendedName>
</protein>
<feature type="region of interest" description="Disordered" evidence="10">
    <location>
        <begin position="1"/>
        <end position="43"/>
    </location>
</feature>
<keyword evidence="14" id="KW-1185">Reference proteome</keyword>
<evidence type="ECO:0000256" key="8">
    <source>
        <dbReference type="ARBA" id="ARBA00022833"/>
    </source>
</evidence>
<dbReference type="EC" id="2.3.2.31" evidence="2"/>
<name>A0A177DJ11_ALTAL</name>
<evidence type="ECO:0000256" key="10">
    <source>
        <dbReference type="SAM" id="MobiDB-lite"/>
    </source>
</evidence>
<evidence type="ECO:0000256" key="5">
    <source>
        <dbReference type="ARBA" id="ARBA00022737"/>
    </source>
</evidence>
<dbReference type="Gene3D" id="1.20.120.1750">
    <property type="match status" value="1"/>
</dbReference>
<dbReference type="InterPro" id="IPR044066">
    <property type="entry name" value="TRIAD_supradom"/>
</dbReference>
<keyword evidence="6 9" id="KW-0863">Zinc-finger</keyword>
<reference evidence="13 14" key="1">
    <citation type="submission" date="2016-05" db="EMBL/GenBank/DDBJ databases">
        <title>Comparative analysis of secretome profiles of manganese(II)-oxidizing ascomycete fungi.</title>
        <authorList>
            <consortium name="DOE Joint Genome Institute"/>
            <person name="Zeiner C.A."/>
            <person name="Purvine S.O."/>
            <person name="Zink E.M."/>
            <person name="Wu S."/>
            <person name="Pasa-Tolic L."/>
            <person name="Chaput D.L."/>
            <person name="Haridas S."/>
            <person name="Grigoriev I.V."/>
            <person name="Santelli C.M."/>
            <person name="Hansel C.M."/>
        </authorList>
    </citation>
    <scope>NUCLEOTIDE SEQUENCE [LARGE SCALE GENOMIC DNA]</scope>
    <source>
        <strain evidence="13 14">SRC1lrK2f</strain>
    </source>
</reference>
<feature type="region of interest" description="Disordered" evidence="10">
    <location>
        <begin position="80"/>
        <end position="101"/>
    </location>
</feature>
<dbReference type="InterPro" id="IPR001841">
    <property type="entry name" value="Znf_RING"/>
</dbReference>
<dbReference type="PROSITE" id="PS50089">
    <property type="entry name" value="ZF_RING_2"/>
    <property type="match status" value="1"/>
</dbReference>
<dbReference type="GeneID" id="29115792"/>
<dbReference type="CDD" id="cd20335">
    <property type="entry name" value="BRcat_RBR"/>
    <property type="match status" value="1"/>
</dbReference>
<evidence type="ECO:0000259" key="12">
    <source>
        <dbReference type="PROSITE" id="PS51873"/>
    </source>
</evidence>
<keyword evidence="3" id="KW-0808">Transferase</keyword>
<keyword evidence="7" id="KW-0833">Ubl conjugation pathway</keyword>
<dbReference type="Proteomes" id="UP000077248">
    <property type="component" value="Unassembled WGS sequence"/>
</dbReference>
<dbReference type="SMART" id="SM00647">
    <property type="entry name" value="IBR"/>
    <property type="match status" value="2"/>
</dbReference>
<dbReference type="EMBL" id="KV441480">
    <property type="protein sequence ID" value="OAG19685.1"/>
    <property type="molecule type" value="Genomic_DNA"/>
</dbReference>
<keyword evidence="5" id="KW-0677">Repeat</keyword>
<feature type="domain" description="RING-type" evidence="12">
    <location>
        <begin position="102"/>
        <end position="322"/>
    </location>
</feature>
<dbReference type="GO" id="GO:0008270">
    <property type="term" value="F:zinc ion binding"/>
    <property type="evidence" value="ECO:0007669"/>
    <property type="project" value="UniProtKB-KW"/>
</dbReference>
<dbReference type="STRING" id="5599.A0A177DJ11"/>
<evidence type="ECO:0000256" key="1">
    <source>
        <dbReference type="ARBA" id="ARBA00001798"/>
    </source>
</evidence>
<keyword evidence="8" id="KW-0862">Zinc</keyword>
<evidence type="ECO:0000313" key="13">
    <source>
        <dbReference type="EMBL" id="OAG19685.1"/>
    </source>
</evidence>
<comment type="catalytic activity">
    <reaction evidence="1">
        <text>[E2 ubiquitin-conjugating enzyme]-S-ubiquitinyl-L-cysteine + [acceptor protein]-L-lysine = [E2 ubiquitin-conjugating enzyme]-L-cysteine + [acceptor protein]-N(6)-ubiquitinyl-L-lysine.</text>
        <dbReference type="EC" id="2.3.2.31"/>
    </reaction>
</comment>
<dbReference type="Pfam" id="PF01485">
    <property type="entry name" value="IBR"/>
    <property type="match status" value="1"/>
</dbReference>
<dbReference type="VEuPathDB" id="FungiDB:CC77DRAFT_134642"/>
<evidence type="ECO:0000256" key="9">
    <source>
        <dbReference type="PROSITE-ProRule" id="PRU00175"/>
    </source>
</evidence>
<gene>
    <name evidence="13" type="ORF">CC77DRAFT_134642</name>
</gene>
<dbReference type="InterPro" id="IPR017907">
    <property type="entry name" value="Znf_RING_CS"/>
</dbReference>
<dbReference type="GO" id="GO:0061630">
    <property type="term" value="F:ubiquitin protein ligase activity"/>
    <property type="evidence" value="ECO:0007669"/>
    <property type="project" value="UniProtKB-EC"/>
</dbReference>
<dbReference type="PANTHER" id="PTHR11685">
    <property type="entry name" value="RBR FAMILY RING FINGER AND IBR DOMAIN-CONTAINING"/>
    <property type="match status" value="1"/>
</dbReference>